<accession>A0AAV9JEY1</accession>
<evidence type="ECO:0000313" key="8">
    <source>
        <dbReference type="EMBL" id="KAK4543809.1"/>
    </source>
</evidence>
<keyword evidence="3 6" id="KW-0863">Zinc-finger</keyword>
<feature type="domain" description="RING-type" evidence="7">
    <location>
        <begin position="37"/>
        <end position="89"/>
    </location>
</feature>
<dbReference type="GO" id="GO:0008270">
    <property type="term" value="F:zinc ion binding"/>
    <property type="evidence" value="ECO:0007669"/>
    <property type="project" value="UniProtKB-KW"/>
</dbReference>
<organism evidence="8 9">
    <name type="scientific">Oleoguttula mirabilis</name>
    <dbReference type="NCBI Taxonomy" id="1507867"/>
    <lineage>
        <taxon>Eukaryota</taxon>
        <taxon>Fungi</taxon>
        <taxon>Dikarya</taxon>
        <taxon>Ascomycota</taxon>
        <taxon>Pezizomycotina</taxon>
        <taxon>Dothideomycetes</taxon>
        <taxon>Dothideomycetidae</taxon>
        <taxon>Mycosphaerellales</taxon>
        <taxon>Teratosphaeriaceae</taxon>
        <taxon>Oleoguttula</taxon>
    </lineage>
</organism>
<evidence type="ECO:0000256" key="5">
    <source>
        <dbReference type="ARBA" id="ARBA00022833"/>
    </source>
</evidence>
<evidence type="ECO:0000259" key="7">
    <source>
        <dbReference type="PROSITE" id="PS50089"/>
    </source>
</evidence>
<evidence type="ECO:0000313" key="9">
    <source>
        <dbReference type="Proteomes" id="UP001324427"/>
    </source>
</evidence>
<name>A0AAV9JEY1_9PEZI</name>
<keyword evidence="2" id="KW-0479">Metal-binding</keyword>
<dbReference type="AlphaFoldDB" id="A0AAV9JEY1"/>
<dbReference type="SUPFAM" id="SSF57850">
    <property type="entry name" value="RING/U-box"/>
    <property type="match status" value="1"/>
</dbReference>
<evidence type="ECO:0000256" key="2">
    <source>
        <dbReference type="ARBA" id="ARBA00022723"/>
    </source>
</evidence>
<evidence type="ECO:0000256" key="1">
    <source>
        <dbReference type="ARBA" id="ARBA00004906"/>
    </source>
</evidence>
<protein>
    <recommendedName>
        <fullName evidence="7">RING-type domain-containing protein</fullName>
    </recommendedName>
</protein>
<keyword evidence="4" id="KW-0833">Ubl conjugation pathway</keyword>
<evidence type="ECO:0000256" key="3">
    <source>
        <dbReference type="ARBA" id="ARBA00022771"/>
    </source>
</evidence>
<dbReference type="Gene3D" id="3.30.40.10">
    <property type="entry name" value="Zinc/RING finger domain, C3HC4 (zinc finger)"/>
    <property type="match status" value="1"/>
</dbReference>
<comment type="caution">
    <text evidence="8">The sequence shown here is derived from an EMBL/GenBank/DDBJ whole genome shotgun (WGS) entry which is preliminary data.</text>
</comment>
<dbReference type="Proteomes" id="UP001324427">
    <property type="component" value="Unassembled WGS sequence"/>
</dbReference>
<evidence type="ECO:0000256" key="6">
    <source>
        <dbReference type="PROSITE-ProRule" id="PRU00175"/>
    </source>
</evidence>
<comment type="pathway">
    <text evidence="1">Protein modification; protein ubiquitination.</text>
</comment>
<evidence type="ECO:0000256" key="4">
    <source>
        <dbReference type="ARBA" id="ARBA00022786"/>
    </source>
</evidence>
<dbReference type="InterPro" id="IPR001841">
    <property type="entry name" value="Znf_RING"/>
</dbReference>
<dbReference type="InterPro" id="IPR013083">
    <property type="entry name" value="Znf_RING/FYVE/PHD"/>
</dbReference>
<keyword evidence="5" id="KW-0862">Zinc</keyword>
<proteinExistence type="predicted"/>
<keyword evidence="9" id="KW-1185">Reference proteome</keyword>
<sequence>MYLPDDIVYRLSHGCERAEEFYFGSCFLWHQVVNDRCCICVEDLTPPAIPNTGLTLVKNGACDHVFHLACIIKTIKRKASDRSVCPLCRAKWFDSDKLQELVAEVTHVLLRLRDGELDQLDVTKMNVLQLADDMTRCVQTAAYASVRFGNPFAVTEDACAIIGGMLTVVNEIDKQSRCLEVVREQLHVRSAHKMRQSGDGRTYTEEMSSFAFDVAIDAVAIYDD</sequence>
<dbReference type="EMBL" id="JAVFHQ010000029">
    <property type="protein sequence ID" value="KAK4543809.1"/>
    <property type="molecule type" value="Genomic_DNA"/>
</dbReference>
<dbReference type="InterPro" id="IPR024766">
    <property type="entry name" value="Znf_RING_H2"/>
</dbReference>
<dbReference type="PROSITE" id="PS50089">
    <property type="entry name" value="ZF_RING_2"/>
    <property type="match status" value="1"/>
</dbReference>
<gene>
    <name evidence="8" type="ORF">LTR36_004842</name>
</gene>
<dbReference type="Pfam" id="PF12678">
    <property type="entry name" value="zf-rbx1"/>
    <property type="match status" value="1"/>
</dbReference>
<reference evidence="8 9" key="1">
    <citation type="submission" date="2021-11" db="EMBL/GenBank/DDBJ databases">
        <title>Black yeast isolated from Biological Soil Crust.</title>
        <authorList>
            <person name="Kurbessoian T."/>
        </authorList>
    </citation>
    <scope>NUCLEOTIDE SEQUENCE [LARGE SCALE GENOMIC DNA]</scope>
    <source>
        <strain evidence="8 9">CCFEE 5522</strain>
    </source>
</reference>